<name>A0A811MFW2_9POAL</name>
<evidence type="ECO:0000313" key="2">
    <source>
        <dbReference type="EMBL" id="CAD6203887.1"/>
    </source>
</evidence>
<proteinExistence type="predicted"/>
<feature type="region of interest" description="Disordered" evidence="1">
    <location>
        <begin position="1"/>
        <end position="23"/>
    </location>
</feature>
<dbReference type="EMBL" id="CAJGYO010000001">
    <property type="protein sequence ID" value="CAD6203887.1"/>
    <property type="molecule type" value="Genomic_DNA"/>
</dbReference>
<organism evidence="2 3">
    <name type="scientific">Miscanthus lutarioriparius</name>
    <dbReference type="NCBI Taxonomy" id="422564"/>
    <lineage>
        <taxon>Eukaryota</taxon>
        <taxon>Viridiplantae</taxon>
        <taxon>Streptophyta</taxon>
        <taxon>Embryophyta</taxon>
        <taxon>Tracheophyta</taxon>
        <taxon>Spermatophyta</taxon>
        <taxon>Magnoliopsida</taxon>
        <taxon>Liliopsida</taxon>
        <taxon>Poales</taxon>
        <taxon>Poaceae</taxon>
        <taxon>PACMAD clade</taxon>
        <taxon>Panicoideae</taxon>
        <taxon>Andropogonodae</taxon>
        <taxon>Andropogoneae</taxon>
        <taxon>Saccharinae</taxon>
        <taxon>Miscanthus</taxon>
    </lineage>
</organism>
<dbReference type="Proteomes" id="UP000604825">
    <property type="component" value="Unassembled WGS sequence"/>
</dbReference>
<feature type="compositionally biased region" description="Pro residues" evidence="1">
    <location>
        <begin position="67"/>
        <end position="82"/>
    </location>
</feature>
<feature type="region of interest" description="Disordered" evidence="1">
    <location>
        <begin position="94"/>
        <end position="130"/>
    </location>
</feature>
<gene>
    <name evidence="2" type="ORF">NCGR_LOCUS2004</name>
</gene>
<evidence type="ECO:0000256" key="1">
    <source>
        <dbReference type="SAM" id="MobiDB-lite"/>
    </source>
</evidence>
<protein>
    <submittedName>
        <fullName evidence="2">Uncharacterized protein</fullName>
    </submittedName>
</protein>
<comment type="caution">
    <text evidence="2">The sequence shown here is derived from an EMBL/GenBank/DDBJ whole genome shotgun (WGS) entry which is preliminary data.</text>
</comment>
<feature type="region of interest" description="Disordered" evidence="1">
    <location>
        <begin position="47"/>
        <end position="82"/>
    </location>
</feature>
<keyword evidence="3" id="KW-1185">Reference proteome</keyword>
<accession>A0A811MFW2</accession>
<feature type="compositionally biased region" description="Basic and acidic residues" evidence="1">
    <location>
        <begin position="47"/>
        <end position="63"/>
    </location>
</feature>
<dbReference type="AlphaFoldDB" id="A0A811MFW2"/>
<evidence type="ECO:0000313" key="3">
    <source>
        <dbReference type="Proteomes" id="UP000604825"/>
    </source>
</evidence>
<sequence>MAAAAPGAAKDGGVPQRWEDVFDNGGDEEAMELFMTLLLRDARAEYAQQARKEEEEEERRARVFEPWQPPPPGSALPPPVAAPPRVERTVVLGLRAPPHLLPRKHEKTTTTTPGPAADLGRPAKNTRGGL</sequence>
<reference evidence="2" key="1">
    <citation type="submission" date="2020-10" db="EMBL/GenBank/DDBJ databases">
        <authorList>
            <person name="Han B."/>
            <person name="Lu T."/>
            <person name="Zhao Q."/>
            <person name="Huang X."/>
            <person name="Zhao Y."/>
        </authorList>
    </citation>
    <scope>NUCLEOTIDE SEQUENCE</scope>
</reference>